<keyword evidence="2" id="KW-1185">Reference proteome</keyword>
<dbReference type="InParanoid" id="A0A1V9X918"/>
<protein>
    <submittedName>
        <fullName evidence="1">Uncharacterized protein</fullName>
    </submittedName>
</protein>
<comment type="caution">
    <text evidence="1">The sequence shown here is derived from an EMBL/GenBank/DDBJ whole genome shotgun (WGS) entry which is preliminary data.</text>
</comment>
<evidence type="ECO:0000313" key="2">
    <source>
        <dbReference type="Proteomes" id="UP000192247"/>
    </source>
</evidence>
<name>A0A1V9X918_9ACAR</name>
<proteinExistence type="predicted"/>
<gene>
    <name evidence="1" type="ORF">BIW11_11981</name>
</gene>
<organism evidence="1 2">
    <name type="scientific">Tropilaelaps mercedesae</name>
    <dbReference type="NCBI Taxonomy" id="418985"/>
    <lineage>
        <taxon>Eukaryota</taxon>
        <taxon>Metazoa</taxon>
        <taxon>Ecdysozoa</taxon>
        <taxon>Arthropoda</taxon>
        <taxon>Chelicerata</taxon>
        <taxon>Arachnida</taxon>
        <taxon>Acari</taxon>
        <taxon>Parasitiformes</taxon>
        <taxon>Mesostigmata</taxon>
        <taxon>Gamasina</taxon>
        <taxon>Dermanyssoidea</taxon>
        <taxon>Laelapidae</taxon>
        <taxon>Tropilaelaps</taxon>
    </lineage>
</organism>
<evidence type="ECO:0000313" key="1">
    <source>
        <dbReference type="EMBL" id="OQR69906.1"/>
    </source>
</evidence>
<dbReference type="AlphaFoldDB" id="A0A1V9X918"/>
<dbReference type="EMBL" id="MNPL01019412">
    <property type="protein sequence ID" value="OQR69906.1"/>
    <property type="molecule type" value="Genomic_DNA"/>
</dbReference>
<accession>A0A1V9X918</accession>
<reference evidence="1 2" key="1">
    <citation type="journal article" date="2017" name="Gigascience">
        <title>Draft genome of the honey bee ectoparasitic mite, Tropilaelaps mercedesae, is shaped by the parasitic life history.</title>
        <authorList>
            <person name="Dong X."/>
            <person name="Armstrong S.D."/>
            <person name="Xia D."/>
            <person name="Makepeace B.L."/>
            <person name="Darby A.C."/>
            <person name="Kadowaki T."/>
        </authorList>
    </citation>
    <scope>NUCLEOTIDE SEQUENCE [LARGE SCALE GENOMIC DNA]</scope>
    <source>
        <strain evidence="1">Wuxi-XJTLU</strain>
    </source>
</reference>
<dbReference type="Proteomes" id="UP000192247">
    <property type="component" value="Unassembled WGS sequence"/>
</dbReference>
<sequence>MTDLSGVIVSQPRRTATVHRYQHRHCDYTRACNRVDATSRTDAANRYSIDLCFVSVNGRGSESDGVDLCSSTPMVRPHSTHSLEHLHDDRDDDSGRILVDGDADASEEPAWLTLPRSRTGSRSTISAKPTSRFTTLNATHHGAGALFVVCRLWLAHRCFGCLHSKTATAGPAASERVLPAPLTPDMCDVAQ</sequence>